<proteinExistence type="predicted"/>
<feature type="domain" description="VOC" evidence="1">
    <location>
        <begin position="1"/>
        <end position="120"/>
    </location>
</feature>
<accession>A0A382D6H7</accession>
<sequence length="121" mass="13255">MKAPDPGKTADWYVAAFDFEIIDDQNPRPQGDRFIRCKTKDGVAINISSARTGESMGDGDADTHWGIEHFGIEVDDIEKELSRLESLGAKILEGPIHTPGGLSLAFIEAPDDVRIEVMQLS</sequence>
<dbReference type="Gene3D" id="3.10.180.10">
    <property type="entry name" value="2,3-Dihydroxybiphenyl 1,2-Dioxygenase, domain 1"/>
    <property type="match status" value="1"/>
</dbReference>
<dbReference type="PROSITE" id="PS51819">
    <property type="entry name" value="VOC"/>
    <property type="match status" value="1"/>
</dbReference>
<evidence type="ECO:0000313" key="2">
    <source>
        <dbReference type="EMBL" id="SVB34096.1"/>
    </source>
</evidence>
<organism evidence="2">
    <name type="scientific">marine metagenome</name>
    <dbReference type="NCBI Taxonomy" id="408172"/>
    <lineage>
        <taxon>unclassified sequences</taxon>
        <taxon>metagenomes</taxon>
        <taxon>ecological metagenomes</taxon>
    </lineage>
</organism>
<gene>
    <name evidence="2" type="ORF">METZ01_LOCUS186950</name>
</gene>
<dbReference type="CDD" id="cd06587">
    <property type="entry name" value="VOC"/>
    <property type="match status" value="1"/>
</dbReference>
<dbReference type="SUPFAM" id="SSF54593">
    <property type="entry name" value="Glyoxalase/Bleomycin resistance protein/Dihydroxybiphenyl dioxygenase"/>
    <property type="match status" value="1"/>
</dbReference>
<dbReference type="InterPro" id="IPR037523">
    <property type="entry name" value="VOC_core"/>
</dbReference>
<dbReference type="InterPro" id="IPR004360">
    <property type="entry name" value="Glyas_Fos-R_dOase_dom"/>
</dbReference>
<dbReference type="EMBL" id="UINC01037899">
    <property type="protein sequence ID" value="SVB34096.1"/>
    <property type="molecule type" value="Genomic_DNA"/>
</dbReference>
<dbReference type="InterPro" id="IPR029068">
    <property type="entry name" value="Glyas_Bleomycin-R_OHBP_Dase"/>
</dbReference>
<reference evidence="2" key="1">
    <citation type="submission" date="2018-05" db="EMBL/GenBank/DDBJ databases">
        <authorList>
            <person name="Lanie J.A."/>
            <person name="Ng W.-L."/>
            <person name="Kazmierczak K.M."/>
            <person name="Andrzejewski T.M."/>
            <person name="Davidsen T.M."/>
            <person name="Wayne K.J."/>
            <person name="Tettelin H."/>
            <person name="Glass J.I."/>
            <person name="Rusch D."/>
            <person name="Podicherti R."/>
            <person name="Tsui H.-C.T."/>
            <person name="Winkler M.E."/>
        </authorList>
    </citation>
    <scope>NUCLEOTIDE SEQUENCE</scope>
</reference>
<evidence type="ECO:0000259" key="1">
    <source>
        <dbReference type="PROSITE" id="PS51819"/>
    </source>
</evidence>
<dbReference type="AlphaFoldDB" id="A0A382D6H7"/>
<name>A0A382D6H7_9ZZZZ</name>
<protein>
    <recommendedName>
        <fullName evidence="1">VOC domain-containing protein</fullName>
    </recommendedName>
</protein>
<dbReference type="Pfam" id="PF00903">
    <property type="entry name" value="Glyoxalase"/>
    <property type="match status" value="1"/>
</dbReference>